<organism evidence="9 10">
    <name type="scientific">Lupinus angustifolius</name>
    <name type="common">Narrow-leaved blue lupine</name>
    <dbReference type="NCBI Taxonomy" id="3871"/>
    <lineage>
        <taxon>Eukaryota</taxon>
        <taxon>Viridiplantae</taxon>
        <taxon>Streptophyta</taxon>
        <taxon>Embryophyta</taxon>
        <taxon>Tracheophyta</taxon>
        <taxon>Spermatophyta</taxon>
        <taxon>Magnoliopsida</taxon>
        <taxon>eudicotyledons</taxon>
        <taxon>Gunneridae</taxon>
        <taxon>Pentapetalae</taxon>
        <taxon>rosids</taxon>
        <taxon>fabids</taxon>
        <taxon>Fabales</taxon>
        <taxon>Fabaceae</taxon>
        <taxon>Papilionoideae</taxon>
        <taxon>50 kb inversion clade</taxon>
        <taxon>genistoids sensu lato</taxon>
        <taxon>core genistoids</taxon>
        <taxon>Genisteae</taxon>
        <taxon>Lupinus</taxon>
    </lineage>
</organism>
<dbReference type="STRING" id="3871.A0A1J7GX94"/>
<evidence type="ECO:0000313" key="9">
    <source>
        <dbReference type="EMBL" id="OIV94196.1"/>
    </source>
</evidence>
<evidence type="ECO:0000256" key="3">
    <source>
        <dbReference type="ARBA" id="ARBA00022512"/>
    </source>
</evidence>
<keyword evidence="7" id="KW-0961">Cell wall biogenesis/degradation</keyword>
<dbReference type="Pfam" id="PF00295">
    <property type="entry name" value="Glyco_hydro_28"/>
    <property type="match status" value="1"/>
</dbReference>
<dbReference type="FunFam" id="2.160.20.10:FF:000111">
    <property type="entry name" value="Pectin lyase-like superfamily protein"/>
    <property type="match status" value="1"/>
</dbReference>
<evidence type="ECO:0000256" key="8">
    <source>
        <dbReference type="RuleBase" id="RU361169"/>
    </source>
</evidence>
<sequence>MVQVCKWCHLQRALCQQYYFHNIDGELVAPSYHKGNGKAEDWLLFESVNNVFITKVCLMAKALLCGIASILAKEIAQSELRIGSLGWNKKEPDVQHVTIRSVIFIGTQNGVRIKSWGRPSSGFVKEVIFQNATMVDVQNPILIDQNYCPSKKNCPSQVSGIKISDITYEDIHGTSATQVAMKFDCSSTNPCKGIRLEDIKLTYRNQVAQASCKHVGISDMKSVQPERCS</sequence>
<keyword evidence="4" id="KW-0964">Secreted</keyword>
<dbReference type="PANTHER" id="PTHR31375">
    <property type="match status" value="1"/>
</dbReference>
<keyword evidence="10" id="KW-1185">Reference proteome</keyword>
<dbReference type="GO" id="GO:0005975">
    <property type="term" value="P:carbohydrate metabolic process"/>
    <property type="evidence" value="ECO:0007669"/>
    <property type="project" value="InterPro"/>
</dbReference>
<evidence type="ECO:0000256" key="2">
    <source>
        <dbReference type="ARBA" id="ARBA00008834"/>
    </source>
</evidence>
<evidence type="ECO:0000256" key="6">
    <source>
        <dbReference type="ARBA" id="ARBA00023295"/>
    </source>
</evidence>
<dbReference type="Gramene" id="OIV94196">
    <property type="protein sequence ID" value="OIV94196"/>
    <property type="gene ID" value="TanjilG_28135"/>
</dbReference>
<dbReference type="AlphaFoldDB" id="A0A1J7GX94"/>
<evidence type="ECO:0000256" key="5">
    <source>
        <dbReference type="ARBA" id="ARBA00022801"/>
    </source>
</evidence>
<dbReference type="SUPFAM" id="SSF51126">
    <property type="entry name" value="Pectin lyase-like"/>
    <property type="match status" value="1"/>
</dbReference>
<dbReference type="OMA" id="TCEQPAN"/>
<dbReference type="GO" id="GO:0004650">
    <property type="term" value="F:polygalacturonase activity"/>
    <property type="evidence" value="ECO:0007669"/>
    <property type="project" value="InterPro"/>
</dbReference>
<evidence type="ECO:0000313" key="10">
    <source>
        <dbReference type="Proteomes" id="UP000188354"/>
    </source>
</evidence>
<dbReference type="InterPro" id="IPR011050">
    <property type="entry name" value="Pectin_lyase_fold/virulence"/>
</dbReference>
<evidence type="ECO:0008006" key="11">
    <source>
        <dbReference type="Google" id="ProtNLM"/>
    </source>
</evidence>
<gene>
    <name evidence="9" type="ORF">TanjilG_28135</name>
</gene>
<dbReference type="GO" id="GO:0071555">
    <property type="term" value="P:cell wall organization"/>
    <property type="evidence" value="ECO:0007669"/>
    <property type="project" value="UniProtKB-KW"/>
</dbReference>
<keyword evidence="6 8" id="KW-0326">Glycosidase</keyword>
<comment type="subcellular location">
    <subcellularLocation>
        <location evidence="1">Secreted</location>
        <location evidence="1">Cell wall</location>
    </subcellularLocation>
</comment>
<evidence type="ECO:0000256" key="7">
    <source>
        <dbReference type="ARBA" id="ARBA00023316"/>
    </source>
</evidence>
<dbReference type="Proteomes" id="UP000188354">
    <property type="component" value="Chromosome LG17"/>
</dbReference>
<evidence type="ECO:0000256" key="4">
    <source>
        <dbReference type="ARBA" id="ARBA00022525"/>
    </source>
</evidence>
<protein>
    <recommendedName>
        <fullName evidence="11">Polygalacturonase</fullName>
    </recommendedName>
</protein>
<comment type="similarity">
    <text evidence="2 8">Belongs to the glycosyl hydrolase 28 family.</text>
</comment>
<name>A0A1J7GX94_LUPAN</name>
<keyword evidence="3" id="KW-0134">Cell wall</keyword>
<reference evidence="9 10" key="1">
    <citation type="journal article" date="2017" name="Plant Biotechnol. J.">
        <title>A comprehensive draft genome sequence for lupin (Lupinus angustifolius), an emerging health food: insights into plant-microbe interactions and legume evolution.</title>
        <authorList>
            <person name="Hane J.K."/>
            <person name="Ming Y."/>
            <person name="Kamphuis L.G."/>
            <person name="Nelson M.N."/>
            <person name="Garg G."/>
            <person name="Atkins C.A."/>
            <person name="Bayer P.E."/>
            <person name="Bravo A."/>
            <person name="Bringans S."/>
            <person name="Cannon S."/>
            <person name="Edwards D."/>
            <person name="Foley R."/>
            <person name="Gao L.L."/>
            <person name="Harrison M.J."/>
            <person name="Huang W."/>
            <person name="Hurgobin B."/>
            <person name="Li S."/>
            <person name="Liu C.W."/>
            <person name="McGrath A."/>
            <person name="Morahan G."/>
            <person name="Murray J."/>
            <person name="Weller J."/>
            <person name="Jian J."/>
            <person name="Singh K.B."/>
        </authorList>
    </citation>
    <scope>NUCLEOTIDE SEQUENCE [LARGE SCALE GENOMIC DNA]</scope>
    <source>
        <strain evidence="10">cv. Tanjil</strain>
        <tissue evidence="9">Whole plant</tissue>
    </source>
</reference>
<dbReference type="Gene3D" id="2.160.20.10">
    <property type="entry name" value="Single-stranded right-handed beta-helix, Pectin lyase-like"/>
    <property type="match status" value="1"/>
</dbReference>
<dbReference type="EMBL" id="CM007377">
    <property type="protein sequence ID" value="OIV94196.1"/>
    <property type="molecule type" value="Genomic_DNA"/>
</dbReference>
<accession>A0A1J7GX94</accession>
<dbReference type="InterPro" id="IPR000743">
    <property type="entry name" value="Glyco_hydro_28"/>
</dbReference>
<keyword evidence="5 8" id="KW-0378">Hydrolase</keyword>
<dbReference type="InterPro" id="IPR012334">
    <property type="entry name" value="Pectin_lyas_fold"/>
</dbReference>
<evidence type="ECO:0000256" key="1">
    <source>
        <dbReference type="ARBA" id="ARBA00004191"/>
    </source>
</evidence>
<proteinExistence type="inferred from homology"/>